<organism evidence="1 2">
    <name type="scientific">Avena sativa</name>
    <name type="common">Oat</name>
    <dbReference type="NCBI Taxonomy" id="4498"/>
    <lineage>
        <taxon>Eukaryota</taxon>
        <taxon>Viridiplantae</taxon>
        <taxon>Streptophyta</taxon>
        <taxon>Embryophyta</taxon>
        <taxon>Tracheophyta</taxon>
        <taxon>Spermatophyta</taxon>
        <taxon>Magnoliopsida</taxon>
        <taxon>Liliopsida</taxon>
        <taxon>Poales</taxon>
        <taxon>Poaceae</taxon>
        <taxon>BOP clade</taxon>
        <taxon>Pooideae</taxon>
        <taxon>Poodae</taxon>
        <taxon>Poeae</taxon>
        <taxon>Poeae Chloroplast Group 1 (Aveneae type)</taxon>
        <taxon>Aveninae</taxon>
        <taxon>Avena</taxon>
    </lineage>
</organism>
<keyword evidence="2" id="KW-1185">Reference proteome</keyword>
<proteinExistence type="predicted"/>
<dbReference type="EnsemblPlants" id="AVESA.00010b.r2.6CG1144360.1">
    <property type="protein sequence ID" value="AVESA.00010b.r2.6CG1144360.1.CDS.1"/>
    <property type="gene ID" value="AVESA.00010b.r2.6CG1144360"/>
</dbReference>
<reference evidence="1" key="2">
    <citation type="submission" date="2025-09" db="UniProtKB">
        <authorList>
            <consortium name="EnsemblPlants"/>
        </authorList>
    </citation>
    <scope>IDENTIFICATION</scope>
</reference>
<name>A0ACD5Z7X3_AVESA</name>
<reference evidence="1" key="1">
    <citation type="submission" date="2021-05" db="EMBL/GenBank/DDBJ databases">
        <authorList>
            <person name="Scholz U."/>
            <person name="Mascher M."/>
            <person name="Fiebig A."/>
        </authorList>
    </citation>
    <scope>NUCLEOTIDE SEQUENCE [LARGE SCALE GENOMIC DNA]</scope>
</reference>
<accession>A0ACD5Z7X3</accession>
<sequence length="351" mass="36903">MGKAPDQGAALGALGLAGICRETLHVIRSFPAGFNFMCGMLITLSFSLLAHVAVSRALFSDAFASSSDAGGAGFVRLAANWAPFLVAEAAFLFIIIFHFLVSAAFCVISVAPGYNGIATEAVADRDARFVARDLREVPGFIAQYFLRVFRGDSRRAARLVRSGFAVFVRVAATSCVAFLLLLGYTALLAAVAVLMHLPRPALLLVGGAAYLAGATHIGAVWRVACVLSVMEDGARGSRAMHASDELLTAGGKFWAAATVFATLDGCAVAVQLAFGALVVDNRVGLSVLLRVAVGAVMAATLWATSVAVLVAQVVVYFVCKSYRRHCEGSVRAPAKSLTDVGRKGRDTRNRK</sequence>
<evidence type="ECO:0000313" key="2">
    <source>
        <dbReference type="Proteomes" id="UP001732700"/>
    </source>
</evidence>
<evidence type="ECO:0000313" key="1">
    <source>
        <dbReference type="EnsemblPlants" id="AVESA.00010b.r2.6CG1144360.1.CDS.1"/>
    </source>
</evidence>
<protein>
    <submittedName>
        <fullName evidence="1">Uncharacterized protein</fullName>
    </submittedName>
</protein>
<dbReference type="Proteomes" id="UP001732700">
    <property type="component" value="Chromosome 6C"/>
</dbReference>